<feature type="transmembrane region" description="Helical" evidence="6">
    <location>
        <begin position="148"/>
        <end position="168"/>
    </location>
</feature>
<feature type="transmembrane region" description="Helical" evidence="6">
    <location>
        <begin position="242"/>
        <end position="260"/>
    </location>
</feature>
<dbReference type="Pfam" id="PF07690">
    <property type="entry name" value="MFS_1"/>
    <property type="match status" value="1"/>
</dbReference>
<dbReference type="EMBL" id="CP044067">
    <property type="protein sequence ID" value="QET04760.1"/>
    <property type="molecule type" value="Genomic_DNA"/>
</dbReference>
<keyword evidence="5 6" id="KW-0472">Membrane</keyword>
<dbReference type="SUPFAM" id="SSF103473">
    <property type="entry name" value="MFS general substrate transporter"/>
    <property type="match status" value="1"/>
</dbReference>
<dbReference type="Gene3D" id="1.20.1250.20">
    <property type="entry name" value="MFS general substrate transporter like domains"/>
    <property type="match status" value="2"/>
</dbReference>
<dbReference type="OrthoDB" id="8596007at2"/>
<keyword evidence="4 6" id="KW-1133">Transmembrane helix</keyword>
<comment type="subcellular location">
    <subcellularLocation>
        <location evidence="1">Cell membrane</location>
        <topology evidence="1">Multi-pass membrane protein</topology>
    </subcellularLocation>
</comment>
<dbReference type="PROSITE" id="PS50850">
    <property type="entry name" value="MFS"/>
    <property type="match status" value="1"/>
</dbReference>
<feature type="domain" description="Major facilitator superfamily (MFS) profile" evidence="7">
    <location>
        <begin position="21"/>
        <end position="429"/>
    </location>
</feature>
<dbReference type="GO" id="GO:0005886">
    <property type="term" value="C:plasma membrane"/>
    <property type="evidence" value="ECO:0007669"/>
    <property type="project" value="UniProtKB-SubCell"/>
</dbReference>
<evidence type="ECO:0000256" key="1">
    <source>
        <dbReference type="ARBA" id="ARBA00004651"/>
    </source>
</evidence>
<evidence type="ECO:0000256" key="4">
    <source>
        <dbReference type="ARBA" id="ARBA00022989"/>
    </source>
</evidence>
<evidence type="ECO:0000256" key="2">
    <source>
        <dbReference type="ARBA" id="ARBA00022475"/>
    </source>
</evidence>
<protein>
    <submittedName>
        <fullName evidence="8">MFS transporter</fullName>
    </submittedName>
</protein>
<feature type="transmembrane region" description="Helical" evidence="6">
    <location>
        <begin position="403"/>
        <end position="424"/>
    </location>
</feature>
<feature type="transmembrane region" description="Helical" evidence="6">
    <location>
        <begin position="340"/>
        <end position="361"/>
    </location>
</feature>
<dbReference type="Proteomes" id="UP000322822">
    <property type="component" value="Chromosome 2"/>
</dbReference>
<reference evidence="8 9" key="1">
    <citation type="submission" date="2019-09" db="EMBL/GenBank/DDBJ databases">
        <title>FDA dAtabase for Regulatory Grade micrObial Sequences (FDA-ARGOS): Supporting development and validation of Infectious Disease Dx tests.</title>
        <authorList>
            <person name="Sciortino C."/>
            <person name="Tallon L."/>
            <person name="Sadzewicz L."/>
            <person name="Vavikolanu K."/>
            <person name="Mehta A."/>
            <person name="Aluvathingal J."/>
            <person name="Nadendla S."/>
            <person name="Nandy P."/>
            <person name="Geyer C."/>
            <person name="Yan Y."/>
            <person name="Sichtig H."/>
        </authorList>
    </citation>
    <scope>NUCLEOTIDE SEQUENCE [LARGE SCALE GENOMIC DNA]</scope>
    <source>
        <strain evidence="8 9">FDAARGOS_664</strain>
    </source>
</reference>
<evidence type="ECO:0000259" key="7">
    <source>
        <dbReference type="PROSITE" id="PS50850"/>
    </source>
</evidence>
<dbReference type="PANTHER" id="PTHR11662:SF399">
    <property type="entry name" value="FI19708P1-RELATED"/>
    <property type="match status" value="1"/>
</dbReference>
<organism evidence="8 9">
    <name type="scientific">Cupriavidus pauculus</name>
    <dbReference type="NCBI Taxonomy" id="82633"/>
    <lineage>
        <taxon>Bacteria</taxon>
        <taxon>Pseudomonadati</taxon>
        <taxon>Pseudomonadota</taxon>
        <taxon>Betaproteobacteria</taxon>
        <taxon>Burkholderiales</taxon>
        <taxon>Burkholderiaceae</taxon>
        <taxon>Cupriavidus</taxon>
    </lineage>
</organism>
<accession>A0A5P2HCG1</accession>
<dbReference type="InterPro" id="IPR020846">
    <property type="entry name" value="MFS_dom"/>
</dbReference>
<feature type="transmembrane region" description="Helical" evidence="6">
    <location>
        <begin position="86"/>
        <end position="112"/>
    </location>
</feature>
<dbReference type="RefSeq" id="WP_150374822.1">
    <property type="nucleotide sequence ID" value="NZ_CP044067.1"/>
</dbReference>
<name>A0A5P2HCG1_9BURK</name>
<dbReference type="InterPro" id="IPR011701">
    <property type="entry name" value="MFS"/>
</dbReference>
<feature type="transmembrane region" description="Helical" evidence="6">
    <location>
        <begin position="312"/>
        <end position="334"/>
    </location>
</feature>
<proteinExistence type="predicted"/>
<dbReference type="AlphaFoldDB" id="A0A5P2HCG1"/>
<dbReference type="InterPro" id="IPR036259">
    <property type="entry name" value="MFS_trans_sf"/>
</dbReference>
<dbReference type="GO" id="GO:0022857">
    <property type="term" value="F:transmembrane transporter activity"/>
    <property type="evidence" value="ECO:0007669"/>
    <property type="project" value="InterPro"/>
</dbReference>
<keyword evidence="2" id="KW-1003">Cell membrane</keyword>
<gene>
    <name evidence="8" type="ORF">FOB72_21950</name>
</gene>
<dbReference type="CDD" id="cd17319">
    <property type="entry name" value="MFS_ExuT_GudP_like"/>
    <property type="match status" value="1"/>
</dbReference>
<dbReference type="PANTHER" id="PTHR11662">
    <property type="entry name" value="SOLUTE CARRIER FAMILY 17"/>
    <property type="match status" value="1"/>
</dbReference>
<keyword evidence="3 6" id="KW-0812">Transmembrane</keyword>
<evidence type="ECO:0000313" key="8">
    <source>
        <dbReference type="EMBL" id="QET04760.1"/>
    </source>
</evidence>
<dbReference type="InterPro" id="IPR050382">
    <property type="entry name" value="MFS_Na/Anion_cotransporter"/>
</dbReference>
<evidence type="ECO:0000313" key="9">
    <source>
        <dbReference type="Proteomes" id="UP000322822"/>
    </source>
</evidence>
<feature type="transmembrane region" description="Helical" evidence="6">
    <location>
        <begin position="59"/>
        <end position="79"/>
    </location>
</feature>
<evidence type="ECO:0000256" key="6">
    <source>
        <dbReference type="SAM" id="Phobius"/>
    </source>
</evidence>
<feature type="transmembrane region" description="Helical" evidence="6">
    <location>
        <begin position="174"/>
        <end position="193"/>
    </location>
</feature>
<sequence length="432" mass="46683">MPSTSQAATMTATRSSVRWKIFLMMLFLIAINYIDRASLSVAMPLIAKEFDLSPTMQGLILSSFFWTYALMQVPGGMLADKYKPRIVIACATVFWGAFQALAAVCTTATTLLLTRLGLGAAEAPIYPAGGKLNAIWMTQNERGRGATLLDGGAPLGAALGAIIITWLISALGSWRLAFVVAGVGTVIAGIVAWRYIRNSPREHAGVNELEARYIEEAQASEHRAEPSNLSGRSLDFFKYRSVWCMAIGWMCFNTVFYGLLTWMPNYLNKVHGFDIKAMGGASFIIFFCGFVGELIGGWIADKWKEAGGRPNVVMRTLFGIAAVVATVSIFSVAYVTNPVVVVALLSSTLFFLRWCGLFWCIPSILGTRNKIGFLGGVMNLGGNIGGISVPIIVGMIVQFTGSYFLALMFFAAAGVGLLLSSTAIDYETKLPV</sequence>
<evidence type="ECO:0000256" key="5">
    <source>
        <dbReference type="ARBA" id="ARBA00023136"/>
    </source>
</evidence>
<feature type="transmembrane region" description="Helical" evidence="6">
    <location>
        <begin position="118"/>
        <end position="136"/>
    </location>
</feature>
<dbReference type="InterPro" id="IPR000849">
    <property type="entry name" value="Sugar_P_transporter"/>
</dbReference>
<feature type="transmembrane region" description="Helical" evidence="6">
    <location>
        <begin position="280"/>
        <end position="300"/>
    </location>
</feature>
<feature type="transmembrane region" description="Helical" evidence="6">
    <location>
        <begin position="21"/>
        <end position="47"/>
    </location>
</feature>
<feature type="transmembrane region" description="Helical" evidence="6">
    <location>
        <begin position="373"/>
        <end position="397"/>
    </location>
</feature>
<evidence type="ECO:0000256" key="3">
    <source>
        <dbReference type="ARBA" id="ARBA00022692"/>
    </source>
</evidence>
<dbReference type="PIRSF" id="PIRSF002808">
    <property type="entry name" value="Hexose_phosphate_transp"/>
    <property type="match status" value="1"/>
</dbReference>